<dbReference type="SUPFAM" id="SSF49842">
    <property type="entry name" value="TNF-like"/>
    <property type="match status" value="1"/>
</dbReference>
<dbReference type="GO" id="GO:0016020">
    <property type="term" value="C:membrane"/>
    <property type="evidence" value="ECO:0007669"/>
    <property type="project" value="UniProtKB-SubCell"/>
</dbReference>
<protein>
    <submittedName>
        <fullName evidence="7">Tumor necrosis factor</fullName>
    </submittedName>
</protein>
<dbReference type="GO" id="GO:0006955">
    <property type="term" value="P:immune response"/>
    <property type="evidence" value="ECO:0007669"/>
    <property type="project" value="InterPro"/>
</dbReference>
<name>A0A9X0CYV2_9CNID</name>
<keyword evidence="5" id="KW-0732">Signal</keyword>
<dbReference type="PANTHER" id="PTHR11471">
    <property type="entry name" value="TUMOR NECROSIS FACTOR FAMILY MEMBER"/>
    <property type="match status" value="1"/>
</dbReference>
<dbReference type="PANTHER" id="PTHR11471:SF13">
    <property type="entry name" value="TNF FAMILY PROFILE DOMAIN-CONTAINING PROTEIN"/>
    <property type="match status" value="1"/>
</dbReference>
<dbReference type="Pfam" id="PF00229">
    <property type="entry name" value="TNF"/>
    <property type="match status" value="1"/>
</dbReference>
<sequence length="200" mass="22104">MATVQMKFVLIFALLVNVCPCRAGNTTGKQNVCAASCNPININVHGNQGTKGEKGERGDSGTSCKCNLQDPNKPSAHIEAANKGGVTYQANNVIKEWSVSAPYSHLAGGMKYQDGKLTVPTPGRYYIYAQLYYYTKGRVYVYVNNKYITMIQPMGRHHGILYTGAVYNLKAGDVIMLKVYDSNVKILMYSYHSYFGAFLI</sequence>
<feature type="domain" description="THD" evidence="6">
    <location>
        <begin position="74"/>
        <end position="200"/>
    </location>
</feature>
<dbReference type="AlphaFoldDB" id="A0A9X0CYV2"/>
<keyword evidence="3" id="KW-0202">Cytokine</keyword>
<proteinExistence type="inferred from homology"/>
<dbReference type="Gene3D" id="2.60.120.40">
    <property type="match status" value="1"/>
</dbReference>
<dbReference type="InterPro" id="IPR006052">
    <property type="entry name" value="TNF_dom"/>
</dbReference>
<accession>A0A9X0CYV2</accession>
<gene>
    <name evidence="7" type="primary">tnfsf10l_4</name>
    <name evidence="7" type="ORF">OS493_016679</name>
</gene>
<evidence type="ECO:0000256" key="1">
    <source>
        <dbReference type="ARBA" id="ARBA00004370"/>
    </source>
</evidence>
<comment type="subcellular location">
    <subcellularLocation>
        <location evidence="1">Membrane</location>
    </subcellularLocation>
</comment>
<keyword evidence="4" id="KW-0472">Membrane</keyword>
<evidence type="ECO:0000259" key="6">
    <source>
        <dbReference type="PROSITE" id="PS50049"/>
    </source>
</evidence>
<dbReference type="OrthoDB" id="5980568at2759"/>
<evidence type="ECO:0000256" key="4">
    <source>
        <dbReference type="ARBA" id="ARBA00023136"/>
    </source>
</evidence>
<evidence type="ECO:0000313" key="7">
    <source>
        <dbReference type="EMBL" id="KAJ7379438.1"/>
    </source>
</evidence>
<organism evidence="7 8">
    <name type="scientific">Desmophyllum pertusum</name>
    <dbReference type="NCBI Taxonomy" id="174260"/>
    <lineage>
        <taxon>Eukaryota</taxon>
        <taxon>Metazoa</taxon>
        <taxon>Cnidaria</taxon>
        <taxon>Anthozoa</taxon>
        <taxon>Hexacorallia</taxon>
        <taxon>Scleractinia</taxon>
        <taxon>Caryophylliina</taxon>
        <taxon>Caryophylliidae</taxon>
        <taxon>Desmophyllum</taxon>
    </lineage>
</organism>
<dbReference type="InterPro" id="IPR008983">
    <property type="entry name" value="Tumour_necrosis_fac-like_dom"/>
</dbReference>
<dbReference type="GO" id="GO:0005125">
    <property type="term" value="F:cytokine activity"/>
    <property type="evidence" value="ECO:0007669"/>
    <property type="project" value="UniProtKB-KW"/>
</dbReference>
<feature type="chain" id="PRO_5040805198" evidence="5">
    <location>
        <begin position="24"/>
        <end position="200"/>
    </location>
</feature>
<dbReference type="Proteomes" id="UP001163046">
    <property type="component" value="Unassembled WGS sequence"/>
</dbReference>
<feature type="signal peptide" evidence="5">
    <location>
        <begin position="1"/>
        <end position="23"/>
    </location>
</feature>
<keyword evidence="8" id="KW-1185">Reference proteome</keyword>
<dbReference type="PROSITE" id="PS50049">
    <property type="entry name" value="THD_2"/>
    <property type="match status" value="1"/>
</dbReference>
<reference evidence="7" key="1">
    <citation type="submission" date="2023-01" db="EMBL/GenBank/DDBJ databases">
        <title>Genome assembly of the deep-sea coral Lophelia pertusa.</title>
        <authorList>
            <person name="Herrera S."/>
            <person name="Cordes E."/>
        </authorList>
    </citation>
    <scope>NUCLEOTIDE SEQUENCE</scope>
    <source>
        <strain evidence="7">USNM1676648</strain>
        <tissue evidence="7">Polyp</tissue>
    </source>
</reference>
<evidence type="ECO:0000256" key="5">
    <source>
        <dbReference type="SAM" id="SignalP"/>
    </source>
</evidence>
<dbReference type="EMBL" id="MU826358">
    <property type="protein sequence ID" value="KAJ7379438.1"/>
    <property type="molecule type" value="Genomic_DNA"/>
</dbReference>
<evidence type="ECO:0000256" key="2">
    <source>
        <dbReference type="ARBA" id="ARBA00008670"/>
    </source>
</evidence>
<dbReference type="GO" id="GO:0005615">
    <property type="term" value="C:extracellular space"/>
    <property type="evidence" value="ECO:0007669"/>
    <property type="project" value="UniProtKB-KW"/>
</dbReference>
<dbReference type="GO" id="GO:0005164">
    <property type="term" value="F:tumor necrosis factor receptor binding"/>
    <property type="evidence" value="ECO:0007669"/>
    <property type="project" value="InterPro"/>
</dbReference>
<evidence type="ECO:0000313" key="8">
    <source>
        <dbReference type="Proteomes" id="UP001163046"/>
    </source>
</evidence>
<evidence type="ECO:0000256" key="3">
    <source>
        <dbReference type="ARBA" id="ARBA00022514"/>
    </source>
</evidence>
<comment type="similarity">
    <text evidence="2">Belongs to the tumor necrosis factor family.</text>
</comment>
<comment type="caution">
    <text evidence="7">The sequence shown here is derived from an EMBL/GenBank/DDBJ whole genome shotgun (WGS) entry which is preliminary data.</text>
</comment>